<evidence type="ECO:0000256" key="9">
    <source>
        <dbReference type="RuleBase" id="RU000688"/>
    </source>
</evidence>
<dbReference type="GO" id="GO:0016020">
    <property type="term" value="C:membrane"/>
    <property type="evidence" value="ECO:0007669"/>
    <property type="project" value="UniProtKB-SubCell"/>
</dbReference>
<evidence type="ECO:0000256" key="6">
    <source>
        <dbReference type="ARBA" id="ARBA00023136"/>
    </source>
</evidence>
<comment type="similarity">
    <text evidence="2 9">Belongs to the G-protein coupled receptor 1 family.</text>
</comment>
<comment type="subcellular location">
    <subcellularLocation>
        <location evidence="1">Membrane</location>
        <topology evidence="1">Multi-pass membrane protein</topology>
    </subcellularLocation>
</comment>
<evidence type="ECO:0000259" key="11">
    <source>
        <dbReference type="PROSITE" id="PS50262"/>
    </source>
</evidence>
<sequence>MEGYYPYNVSWTHMEFEQLLRNSSFNDSIDDMSLYTVPTGIVALLAFLYGSISLLSVLGNGIVIFVIARNKHMQTVTNIFIANLALADVVIGLFATPFQFQPALHQRWDLPKVMCSVAPSVKILSVSVSVFTLAVISIDRYVAVMFPLKAGFSKKIAAIVLGIIWILGLASSIPEFLYFSVHMRFDFVTKRHDKPFCEPDWPLSSFGRYYHLVLFIIQYILPLIVINYSYFRIACRIWGNKTPGLAVDRNDRIRQRNKRKVKSIAFLNPPPKKKKKKKKIFLLLGHINISSIKPVHIRKRFQHVFDDLLINNEVYTNHT</sequence>
<evidence type="ECO:0000256" key="8">
    <source>
        <dbReference type="ARBA" id="ARBA00023224"/>
    </source>
</evidence>
<feature type="transmembrane region" description="Helical" evidence="10">
    <location>
        <begin position="80"/>
        <end position="100"/>
    </location>
</feature>
<evidence type="ECO:0000256" key="3">
    <source>
        <dbReference type="ARBA" id="ARBA00022692"/>
    </source>
</evidence>
<keyword evidence="7 9" id="KW-0675">Receptor</keyword>
<keyword evidence="6 10" id="KW-0472">Membrane</keyword>
<keyword evidence="3 9" id="KW-0812">Transmembrane</keyword>
<dbReference type="AlphaFoldDB" id="A0ABD3U4A3"/>
<feature type="transmembrane region" description="Helical" evidence="10">
    <location>
        <begin position="41"/>
        <end position="68"/>
    </location>
</feature>
<dbReference type="SUPFAM" id="SSF81321">
    <property type="entry name" value="Family A G protein-coupled receptor-like"/>
    <property type="match status" value="1"/>
</dbReference>
<name>A0ABD3U4A3_SINWO</name>
<evidence type="ECO:0000256" key="7">
    <source>
        <dbReference type="ARBA" id="ARBA00023170"/>
    </source>
</evidence>
<feature type="domain" description="G-protein coupled receptors family 1 profile" evidence="11">
    <location>
        <begin position="59"/>
        <end position="267"/>
    </location>
</feature>
<keyword evidence="13" id="KW-1185">Reference proteome</keyword>
<evidence type="ECO:0000313" key="12">
    <source>
        <dbReference type="EMBL" id="KAL3843033.1"/>
    </source>
</evidence>
<dbReference type="InterPro" id="IPR000276">
    <property type="entry name" value="GPCR_Rhodpsn"/>
</dbReference>
<evidence type="ECO:0000256" key="4">
    <source>
        <dbReference type="ARBA" id="ARBA00022989"/>
    </source>
</evidence>
<dbReference type="PANTHER" id="PTHR45695:SF9">
    <property type="entry name" value="LEUCOKININ RECEPTOR"/>
    <property type="match status" value="1"/>
</dbReference>
<protein>
    <recommendedName>
        <fullName evidence="11">G-protein coupled receptors family 1 profile domain-containing protein</fullName>
    </recommendedName>
</protein>
<evidence type="ECO:0000256" key="1">
    <source>
        <dbReference type="ARBA" id="ARBA00004141"/>
    </source>
</evidence>
<dbReference type="PRINTS" id="PR00237">
    <property type="entry name" value="GPCRRHODOPSN"/>
</dbReference>
<dbReference type="InterPro" id="IPR000611">
    <property type="entry name" value="NPY_rcpt"/>
</dbReference>
<keyword evidence="5 9" id="KW-0297">G-protein coupled receptor</keyword>
<comment type="caution">
    <text evidence="12">The sequence shown here is derived from an EMBL/GenBank/DDBJ whole genome shotgun (WGS) entry which is preliminary data.</text>
</comment>
<organism evidence="12 13">
    <name type="scientific">Sinanodonta woodiana</name>
    <name type="common">Chinese pond mussel</name>
    <name type="synonym">Anodonta woodiana</name>
    <dbReference type="NCBI Taxonomy" id="1069815"/>
    <lineage>
        <taxon>Eukaryota</taxon>
        <taxon>Metazoa</taxon>
        <taxon>Spiralia</taxon>
        <taxon>Lophotrochozoa</taxon>
        <taxon>Mollusca</taxon>
        <taxon>Bivalvia</taxon>
        <taxon>Autobranchia</taxon>
        <taxon>Heteroconchia</taxon>
        <taxon>Palaeoheterodonta</taxon>
        <taxon>Unionida</taxon>
        <taxon>Unionoidea</taxon>
        <taxon>Unionidae</taxon>
        <taxon>Unioninae</taxon>
        <taxon>Sinanodonta</taxon>
    </lineage>
</organism>
<evidence type="ECO:0000313" key="13">
    <source>
        <dbReference type="Proteomes" id="UP001634394"/>
    </source>
</evidence>
<proteinExistence type="inferred from homology"/>
<dbReference type="PROSITE" id="PS50262">
    <property type="entry name" value="G_PROTEIN_RECEP_F1_2"/>
    <property type="match status" value="1"/>
</dbReference>
<dbReference type="PANTHER" id="PTHR45695">
    <property type="entry name" value="LEUCOKININ RECEPTOR-RELATED"/>
    <property type="match status" value="1"/>
</dbReference>
<dbReference type="EMBL" id="JBJQND010000017">
    <property type="protein sequence ID" value="KAL3843033.1"/>
    <property type="molecule type" value="Genomic_DNA"/>
</dbReference>
<dbReference type="SMART" id="SM01381">
    <property type="entry name" value="7TM_GPCR_Srsx"/>
    <property type="match status" value="1"/>
</dbReference>
<evidence type="ECO:0000256" key="10">
    <source>
        <dbReference type="SAM" id="Phobius"/>
    </source>
</evidence>
<dbReference type="Gene3D" id="1.20.1070.10">
    <property type="entry name" value="Rhodopsin 7-helix transmembrane proteins"/>
    <property type="match status" value="1"/>
</dbReference>
<dbReference type="InterPro" id="IPR017452">
    <property type="entry name" value="GPCR_Rhodpsn_7TM"/>
</dbReference>
<feature type="transmembrane region" description="Helical" evidence="10">
    <location>
        <begin position="156"/>
        <end position="179"/>
    </location>
</feature>
<dbReference type="PROSITE" id="PS00237">
    <property type="entry name" value="G_PROTEIN_RECEP_F1_1"/>
    <property type="match status" value="1"/>
</dbReference>
<dbReference type="PRINTS" id="PR01012">
    <property type="entry name" value="NRPEPTIDEYR"/>
</dbReference>
<feature type="transmembrane region" description="Helical" evidence="10">
    <location>
        <begin position="120"/>
        <end position="144"/>
    </location>
</feature>
<keyword evidence="8 9" id="KW-0807">Transducer</keyword>
<evidence type="ECO:0000256" key="5">
    <source>
        <dbReference type="ARBA" id="ARBA00023040"/>
    </source>
</evidence>
<dbReference type="Proteomes" id="UP001634394">
    <property type="component" value="Unassembled WGS sequence"/>
</dbReference>
<gene>
    <name evidence="12" type="ORF">ACJMK2_020990</name>
</gene>
<keyword evidence="4 10" id="KW-1133">Transmembrane helix</keyword>
<feature type="transmembrane region" description="Helical" evidence="10">
    <location>
        <begin position="209"/>
        <end position="231"/>
    </location>
</feature>
<dbReference type="GO" id="GO:0004930">
    <property type="term" value="F:G protein-coupled receptor activity"/>
    <property type="evidence" value="ECO:0007669"/>
    <property type="project" value="UniProtKB-KW"/>
</dbReference>
<reference evidence="12 13" key="1">
    <citation type="submission" date="2024-11" db="EMBL/GenBank/DDBJ databases">
        <title>Chromosome-level genome assembly of the freshwater bivalve Anodonta woodiana.</title>
        <authorList>
            <person name="Chen X."/>
        </authorList>
    </citation>
    <scope>NUCLEOTIDE SEQUENCE [LARGE SCALE GENOMIC DNA]</scope>
    <source>
        <strain evidence="12">MN2024</strain>
        <tissue evidence="12">Gills</tissue>
    </source>
</reference>
<dbReference type="Pfam" id="PF00001">
    <property type="entry name" value="7tm_1"/>
    <property type="match status" value="1"/>
</dbReference>
<accession>A0ABD3U4A3</accession>
<evidence type="ECO:0000256" key="2">
    <source>
        <dbReference type="ARBA" id="ARBA00010663"/>
    </source>
</evidence>